<dbReference type="Proteomes" id="UP001333110">
    <property type="component" value="Unassembled WGS sequence"/>
</dbReference>
<gene>
    <name evidence="1" type="ORF">QYF61_018417</name>
</gene>
<name>A0AAN7RRH3_MYCAM</name>
<evidence type="ECO:0000313" key="2">
    <source>
        <dbReference type="Proteomes" id="UP001333110"/>
    </source>
</evidence>
<dbReference type="AlphaFoldDB" id="A0AAN7RRH3"/>
<keyword evidence="2" id="KW-1185">Reference proteome</keyword>
<accession>A0AAN7RRH3</accession>
<dbReference type="EMBL" id="JAUNZN010000032">
    <property type="protein sequence ID" value="KAK4807076.1"/>
    <property type="molecule type" value="Genomic_DNA"/>
</dbReference>
<organism evidence="1 2">
    <name type="scientific">Mycteria americana</name>
    <name type="common">Wood stork</name>
    <dbReference type="NCBI Taxonomy" id="33587"/>
    <lineage>
        <taxon>Eukaryota</taxon>
        <taxon>Metazoa</taxon>
        <taxon>Chordata</taxon>
        <taxon>Craniata</taxon>
        <taxon>Vertebrata</taxon>
        <taxon>Euteleostomi</taxon>
        <taxon>Archelosauria</taxon>
        <taxon>Archosauria</taxon>
        <taxon>Dinosauria</taxon>
        <taxon>Saurischia</taxon>
        <taxon>Theropoda</taxon>
        <taxon>Coelurosauria</taxon>
        <taxon>Aves</taxon>
        <taxon>Neognathae</taxon>
        <taxon>Neoaves</taxon>
        <taxon>Aequornithes</taxon>
        <taxon>Ciconiiformes</taxon>
        <taxon>Ciconiidae</taxon>
        <taxon>Mycteria</taxon>
    </lineage>
</organism>
<evidence type="ECO:0000313" key="1">
    <source>
        <dbReference type="EMBL" id="KAK4807076.1"/>
    </source>
</evidence>
<sequence length="75" mass="8339">MVPYIKETGEADMVKGLAGTGGMKFPPTVGNDPVREHMRNLNIQKSMGPNEMRPRVLRELEDVVAKPLSIIFENS</sequence>
<proteinExistence type="predicted"/>
<reference evidence="1 2" key="1">
    <citation type="journal article" date="2023" name="J. Hered.">
        <title>Chromosome-level genome of the wood stork (Mycteria americana) provides insight into avian chromosome evolution.</title>
        <authorList>
            <person name="Flamio R. Jr."/>
            <person name="Ramstad K.M."/>
        </authorList>
    </citation>
    <scope>NUCLEOTIDE SEQUENCE [LARGE SCALE GENOMIC DNA]</scope>
    <source>
        <strain evidence="1">JAX WOST 10</strain>
    </source>
</reference>
<protein>
    <submittedName>
        <fullName evidence="1">Uncharacterized protein</fullName>
    </submittedName>
</protein>
<comment type="caution">
    <text evidence="1">The sequence shown here is derived from an EMBL/GenBank/DDBJ whole genome shotgun (WGS) entry which is preliminary data.</text>
</comment>